<evidence type="ECO:0000256" key="2">
    <source>
        <dbReference type="ARBA" id="ARBA00012417"/>
    </source>
</evidence>
<dbReference type="PANTHER" id="PTHR30231:SF41">
    <property type="entry name" value="DNA POLYMERASE III SUBUNIT EPSILON"/>
    <property type="match status" value="1"/>
</dbReference>
<comment type="catalytic activity">
    <reaction evidence="6">
        <text>DNA(n) + a 2'-deoxyribonucleoside 5'-triphosphate = DNA(n+1) + diphosphate</text>
        <dbReference type="Rhea" id="RHEA:22508"/>
        <dbReference type="Rhea" id="RHEA-COMP:17339"/>
        <dbReference type="Rhea" id="RHEA-COMP:17340"/>
        <dbReference type="ChEBI" id="CHEBI:33019"/>
        <dbReference type="ChEBI" id="CHEBI:61560"/>
        <dbReference type="ChEBI" id="CHEBI:173112"/>
        <dbReference type="EC" id="2.7.7.7"/>
    </reaction>
</comment>
<evidence type="ECO:0000313" key="9">
    <source>
        <dbReference type="EMBL" id="MCC2616567.1"/>
    </source>
</evidence>
<keyword evidence="4" id="KW-0378">Hydrolase</keyword>
<evidence type="ECO:0000259" key="7">
    <source>
        <dbReference type="SMART" id="SM00479"/>
    </source>
</evidence>
<dbReference type="Gene3D" id="3.30.420.10">
    <property type="entry name" value="Ribonuclease H-like superfamily/Ribonuclease H"/>
    <property type="match status" value="1"/>
</dbReference>
<proteinExistence type="predicted"/>
<dbReference type="SUPFAM" id="SSF53098">
    <property type="entry name" value="Ribonuclease H-like"/>
    <property type="match status" value="1"/>
</dbReference>
<name>A0ABS8G7K8_9ALTE</name>
<accession>A0ABS8G7K8</accession>
<dbReference type="Proteomes" id="UP001520878">
    <property type="component" value="Unassembled WGS sequence"/>
</dbReference>
<dbReference type="SMART" id="SM00479">
    <property type="entry name" value="EXOIII"/>
    <property type="match status" value="1"/>
</dbReference>
<protein>
    <recommendedName>
        <fullName evidence="2">DNA-directed DNA polymerase</fullName>
        <ecNumber evidence="2">2.7.7.7</ecNumber>
    </recommendedName>
</protein>
<keyword evidence="10" id="KW-1185">Reference proteome</keyword>
<evidence type="ECO:0000313" key="10">
    <source>
        <dbReference type="Proteomes" id="UP001520878"/>
    </source>
</evidence>
<sequence>MKTLPEKYYLTHFEEFLAYIEQACSHLLGDAEQRFVQQVQGLCEDTRCMLVRTATRKHPLIKADTLQYDEIPDCPGALTQLCDLGLIRRPDARDWPTILPLLGKDDVAEMLARHQLELPRSARKDTLISTAIAHLDGKVVDQAPWQQRYWLRSYDSSWRFLLFLYFGDLRGTLNKFSMRDLGVMRTADNQTTHTSARFSNAEEARLAFEWSLARQQLKEAEREDRVNTALTLFDSLHSRLDTPAPPLGERAQHIRDRLILQLAATLNPDHPERAQRLWSFSQHPDAQEKLIRAHYKDGHRDDVEQALQRIIDDPPSEHLLLFAEDFMARKFHGKRTSTLTDMLRQHSQSVAVDEMYRNRVEQGVIKHYRQQGKTAWHTENNVWLALFGVVFWDELHTGSQASRVTEFDWRPRALVENTFYAQASEAIEQRLASLDTQAALSRYVQQQVTRHYGTPSGVFRWHSDILQWLHSGIAHIDIRSLHHILRAMSQDYHSYSDGFPDLMVVDNGQVRFEEVKAPGDQLRKNQLISIRLLQNAAIDVRITRVEWTLDPLQPYVIVDVETTGGKGDNHRITEIGMVKVIDGEVVDKWHSLINPQRNIPPFITRLTGISQEMVADAPTFAEVADDVLDFLDGAVFVAHNVSFDYGFFRAEFNRLARNWYMPRLCTVQGMRKAEPGLSSYALKNLCAHFDIPLTDHHRALADAQATASLFQHIQAHRLATHQRGPSDTSVS</sequence>
<dbReference type="Pfam" id="PF08774">
    <property type="entry name" value="VRR_NUC"/>
    <property type="match status" value="1"/>
</dbReference>
<dbReference type="InterPro" id="IPR006054">
    <property type="entry name" value="DnaQ"/>
</dbReference>
<comment type="caution">
    <text evidence="9">The sequence shown here is derived from an EMBL/GenBank/DDBJ whole genome shotgun (WGS) entry which is preliminary data.</text>
</comment>
<organism evidence="9 10">
    <name type="scientific">Fluctibacter halophilus</name>
    <dbReference type="NCBI Taxonomy" id="226011"/>
    <lineage>
        <taxon>Bacteria</taxon>
        <taxon>Pseudomonadati</taxon>
        <taxon>Pseudomonadota</taxon>
        <taxon>Gammaproteobacteria</taxon>
        <taxon>Alteromonadales</taxon>
        <taxon>Alteromonadaceae</taxon>
        <taxon>Fluctibacter</taxon>
    </lineage>
</organism>
<dbReference type="Pfam" id="PF00929">
    <property type="entry name" value="RNase_T"/>
    <property type="match status" value="1"/>
</dbReference>
<dbReference type="EMBL" id="JAJEWP010000002">
    <property type="protein sequence ID" value="MCC2616567.1"/>
    <property type="molecule type" value="Genomic_DNA"/>
</dbReference>
<comment type="cofactor">
    <cofactor evidence="1">
        <name>Mg(2+)</name>
        <dbReference type="ChEBI" id="CHEBI:18420"/>
    </cofactor>
</comment>
<dbReference type="InterPro" id="IPR012337">
    <property type="entry name" value="RNaseH-like_sf"/>
</dbReference>
<dbReference type="CDD" id="cd06127">
    <property type="entry name" value="DEDDh"/>
    <property type="match status" value="1"/>
</dbReference>
<dbReference type="InterPro" id="IPR013520">
    <property type="entry name" value="Ribonucl_H"/>
</dbReference>
<dbReference type="NCBIfam" id="TIGR00573">
    <property type="entry name" value="dnaq"/>
    <property type="match status" value="1"/>
</dbReference>
<gene>
    <name evidence="9" type="ORF">LJ739_09970</name>
</gene>
<evidence type="ECO:0000259" key="8">
    <source>
        <dbReference type="SMART" id="SM00990"/>
    </source>
</evidence>
<evidence type="ECO:0000256" key="3">
    <source>
        <dbReference type="ARBA" id="ARBA00022722"/>
    </source>
</evidence>
<feature type="domain" description="Exonuclease" evidence="7">
    <location>
        <begin position="554"/>
        <end position="719"/>
    </location>
</feature>
<dbReference type="EC" id="2.7.7.7" evidence="2"/>
<dbReference type="Gene3D" id="3.40.1350.10">
    <property type="match status" value="1"/>
</dbReference>
<keyword evidence="5" id="KW-0269">Exonuclease</keyword>
<feature type="domain" description="VRR-NUC" evidence="8">
    <location>
        <begin position="422"/>
        <end position="547"/>
    </location>
</feature>
<dbReference type="Pfam" id="PF21315">
    <property type="entry name" value="FAN1_HTH"/>
    <property type="match status" value="1"/>
</dbReference>
<dbReference type="InterPro" id="IPR036397">
    <property type="entry name" value="RNaseH_sf"/>
</dbReference>
<evidence type="ECO:0000256" key="1">
    <source>
        <dbReference type="ARBA" id="ARBA00001946"/>
    </source>
</evidence>
<dbReference type="InterPro" id="IPR014883">
    <property type="entry name" value="VRR_NUC"/>
</dbReference>
<keyword evidence="3" id="KW-0540">Nuclease</keyword>
<evidence type="ECO:0000256" key="6">
    <source>
        <dbReference type="ARBA" id="ARBA00049244"/>
    </source>
</evidence>
<dbReference type="InterPro" id="IPR049125">
    <property type="entry name" value="FAN1-like_WH"/>
</dbReference>
<dbReference type="InterPro" id="IPR011856">
    <property type="entry name" value="tRNA_endonuc-like_dom_sf"/>
</dbReference>
<dbReference type="PANTHER" id="PTHR30231">
    <property type="entry name" value="DNA POLYMERASE III SUBUNIT EPSILON"/>
    <property type="match status" value="1"/>
</dbReference>
<evidence type="ECO:0000256" key="4">
    <source>
        <dbReference type="ARBA" id="ARBA00022801"/>
    </source>
</evidence>
<dbReference type="SMART" id="SM00990">
    <property type="entry name" value="VRR_NUC"/>
    <property type="match status" value="1"/>
</dbReference>
<evidence type="ECO:0000256" key="5">
    <source>
        <dbReference type="ARBA" id="ARBA00022839"/>
    </source>
</evidence>
<dbReference type="RefSeq" id="WP_229160026.1">
    <property type="nucleotide sequence ID" value="NZ_JAJEWP010000002.1"/>
</dbReference>
<reference evidence="9 10" key="1">
    <citation type="submission" date="2021-10" db="EMBL/GenBank/DDBJ databases">
        <title>Draft genome of Aestuariibacter halophilus JC2043.</title>
        <authorList>
            <person name="Emsley S.A."/>
            <person name="Pfannmuller K.M."/>
            <person name="Ushijima B."/>
            <person name="Saw J.H."/>
            <person name="Videau P."/>
        </authorList>
    </citation>
    <scope>NUCLEOTIDE SEQUENCE [LARGE SCALE GENOMIC DNA]</scope>
    <source>
        <strain evidence="9 10">JC2043</strain>
    </source>
</reference>